<feature type="domain" description="HTH gntR-type" evidence="4">
    <location>
        <begin position="10"/>
        <end position="77"/>
    </location>
</feature>
<dbReference type="Gene3D" id="1.20.120.530">
    <property type="entry name" value="GntR ligand-binding domain-like"/>
    <property type="match status" value="1"/>
</dbReference>
<keyword evidence="2" id="KW-0238">DNA-binding</keyword>
<gene>
    <name evidence="5" type="ORF">IM725_18915</name>
</gene>
<dbReference type="SUPFAM" id="SSF48008">
    <property type="entry name" value="GntR ligand-binding domain-like"/>
    <property type="match status" value="1"/>
</dbReference>
<dbReference type="SMART" id="SM00345">
    <property type="entry name" value="HTH_GNTR"/>
    <property type="match status" value="1"/>
</dbReference>
<dbReference type="PANTHER" id="PTHR43537">
    <property type="entry name" value="TRANSCRIPTIONAL REGULATOR, GNTR FAMILY"/>
    <property type="match status" value="1"/>
</dbReference>
<dbReference type="Pfam" id="PF07729">
    <property type="entry name" value="FCD"/>
    <property type="match status" value="1"/>
</dbReference>
<dbReference type="EMBL" id="JADDOJ010000117">
    <property type="protein sequence ID" value="MBE7942646.1"/>
    <property type="molecule type" value="Genomic_DNA"/>
</dbReference>
<dbReference type="PANTHER" id="PTHR43537:SF45">
    <property type="entry name" value="GNTR FAMILY REGULATORY PROTEIN"/>
    <property type="match status" value="1"/>
</dbReference>
<keyword evidence="6" id="KW-1185">Reference proteome</keyword>
<organism evidence="5 6">
    <name type="scientific">Ramlibacter aquaticus</name>
    <dbReference type="NCBI Taxonomy" id="2780094"/>
    <lineage>
        <taxon>Bacteria</taxon>
        <taxon>Pseudomonadati</taxon>
        <taxon>Pseudomonadota</taxon>
        <taxon>Betaproteobacteria</taxon>
        <taxon>Burkholderiales</taxon>
        <taxon>Comamonadaceae</taxon>
        <taxon>Ramlibacter</taxon>
    </lineage>
</organism>
<evidence type="ECO:0000313" key="5">
    <source>
        <dbReference type="EMBL" id="MBE7942646.1"/>
    </source>
</evidence>
<reference evidence="5 6" key="1">
    <citation type="submission" date="2020-10" db="EMBL/GenBank/DDBJ databases">
        <title>Draft genome of Ramlibacter aquaticus LMG 30558.</title>
        <authorList>
            <person name="Props R."/>
        </authorList>
    </citation>
    <scope>NUCLEOTIDE SEQUENCE [LARGE SCALE GENOMIC DNA]</scope>
    <source>
        <strain evidence="5 6">LMG 30558</strain>
    </source>
</reference>
<protein>
    <submittedName>
        <fullName evidence="5">GntR family transcriptional regulator</fullName>
    </submittedName>
</protein>
<proteinExistence type="predicted"/>
<evidence type="ECO:0000313" key="6">
    <source>
        <dbReference type="Proteomes" id="UP000715965"/>
    </source>
</evidence>
<keyword evidence="1" id="KW-0805">Transcription regulation</keyword>
<accession>A0ABR9SJU7</accession>
<dbReference type="InterPro" id="IPR036388">
    <property type="entry name" value="WH-like_DNA-bd_sf"/>
</dbReference>
<dbReference type="SMART" id="SM00895">
    <property type="entry name" value="FCD"/>
    <property type="match status" value="1"/>
</dbReference>
<name>A0ABR9SJU7_9BURK</name>
<sequence>MQAGSTAPPRSRAEEVHARLKEDIADFRLVPGDRFSENGLCERLGVSRTPVRQALARLAQEGWVEVQSRSGWRVRPFDFARFEQLYELRLVLESAALQRLCEARPGAQDALLARLEARWGPSGDGPSSDGPQVAAWDEDFHGALVAAAGNAEMARMHGEIMERIRIVRRLDFTQPARIAATYAEHARILGAVRARRPDEALALLRGHISASQAEVRRITLHQVQLARERAGSPGAAG</sequence>
<evidence type="ECO:0000256" key="2">
    <source>
        <dbReference type="ARBA" id="ARBA00023125"/>
    </source>
</evidence>
<dbReference type="PRINTS" id="PR00035">
    <property type="entry name" value="HTHGNTR"/>
</dbReference>
<evidence type="ECO:0000259" key="4">
    <source>
        <dbReference type="PROSITE" id="PS50949"/>
    </source>
</evidence>
<dbReference type="Gene3D" id="1.10.10.10">
    <property type="entry name" value="Winged helix-like DNA-binding domain superfamily/Winged helix DNA-binding domain"/>
    <property type="match status" value="1"/>
</dbReference>
<dbReference type="InterPro" id="IPR008920">
    <property type="entry name" value="TF_FadR/GntR_C"/>
</dbReference>
<dbReference type="CDD" id="cd07377">
    <property type="entry name" value="WHTH_GntR"/>
    <property type="match status" value="1"/>
</dbReference>
<dbReference type="InterPro" id="IPR011711">
    <property type="entry name" value="GntR_C"/>
</dbReference>
<evidence type="ECO:0000256" key="3">
    <source>
        <dbReference type="ARBA" id="ARBA00023163"/>
    </source>
</evidence>
<dbReference type="Pfam" id="PF00392">
    <property type="entry name" value="GntR"/>
    <property type="match status" value="1"/>
</dbReference>
<evidence type="ECO:0000256" key="1">
    <source>
        <dbReference type="ARBA" id="ARBA00023015"/>
    </source>
</evidence>
<keyword evidence="3" id="KW-0804">Transcription</keyword>
<comment type="caution">
    <text evidence="5">The sequence shown here is derived from an EMBL/GenBank/DDBJ whole genome shotgun (WGS) entry which is preliminary data.</text>
</comment>
<dbReference type="Proteomes" id="UP000715965">
    <property type="component" value="Unassembled WGS sequence"/>
</dbReference>
<dbReference type="InterPro" id="IPR036390">
    <property type="entry name" value="WH_DNA-bd_sf"/>
</dbReference>
<dbReference type="InterPro" id="IPR000524">
    <property type="entry name" value="Tscrpt_reg_HTH_GntR"/>
</dbReference>
<dbReference type="RefSeq" id="WP_193782193.1">
    <property type="nucleotide sequence ID" value="NZ_JADDOJ010000117.1"/>
</dbReference>
<dbReference type="PROSITE" id="PS50949">
    <property type="entry name" value="HTH_GNTR"/>
    <property type="match status" value="1"/>
</dbReference>
<dbReference type="SUPFAM" id="SSF46785">
    <property type="entry name" value="Winged helix' DNA-binding domain"/>
    <property type="match status" value="1"/>
</dbReference>